<dbReference type="InterPro" id="IPR016181">
    <property type="entry name" value="Acyl_CoA_acyltransferase"/>
</dbReference>
<reference evidence="1" key="1">
    <citation type="submission" date="2023-10" db="EMBL/GenBank/DDBJ databases">
        <title>Genome assembly of Pristionchus species.</title>
        <authorList>
            <person name="Yoshida K."/>
            <person name="Sommer R.J."/>
        </authorList>
    </citation>
    <scope>NUCLEOTIDE SEQUENCE</scope>
    <source>
        <strain evidence="1">RS5133</strain>
    </source>
</reference>
<proteinExistence type="predicted"/>
<evidence type="ECO:0000313" key="1">
    <source>
        <dbReference type="EMBL" id="GMT18394.1"/>
    </source>
</evidence>
<keyword evidence="2" id="KW-1185">Reference proteome</keyword>
<dbReference type="Gene3D" id="3.40.630.30">
    <property type="match status" value="1"/>
</dbReference>
<dbReference type="PANTHER" id="PTHR20905:SF30">
    <property type="entry name" value="N-ACETYLTRANSFERASE DOMAIN-CONTAINING PROTEIN"/>
    <property type="match status" value="1"/>
</dbReference>
<evidence type="ECO:0008006" key="3">
    <source>
        <dbReference type="Google" id="ProtNLM"/>
    </source>
</evidence>
<gene>
    <name evidence="1" type="ORF">PFISCL1PPCAC_9691</name>
</gene>
<comment type="caution">
    <text evidence="1">The sequence shown here is derived from an EMBL/GenBank/DDBJ whole genome shotgun (WGS) entry which is preliminary data.</text>
</comment>
<protein>
    <recommendedName>
        <fullName evidence="3">N-acetyltransferase domain-containing protein</fullName>
    </recommendedName>
</protein>
<dbReference type="Proteomes" id="UP001432322">
    <property type="component" value="Unassembled WGS sequence"/>
</dbReference>
<dbReference type="GO" id="GO:0008080">
    <property type="term" value="F:N-acetyltransferase activity"/>
    <property type="evidence" value="ECO:0007669"/>
    <property type="project" value="TreeGrafter"/>
</dbReference>
<dbReference type="EMBL" id="BTSY01000003">
    <property type="protein sequence ID" value="GMT18394.1"/>
    <property type="molecule type" value="Genomic_DNA"/>
</dbReference>
<dbReference type="AlphaFoldDB" id="A0AAV5VG38"/>
<organism evidence="1 2">
    <name type="scientific">Pristionchus fissidentatus</name>
    <dbReference type="NCBI Taxonomy" id="1538716"/>
    <lineage>
        <taxon>Eukaryota</taxon>
        <taxon>Metazoa</taxon>
        <taxon>Ecdysozoa</taxon>
        <taxon>Nematoda</taxon>
        <taxon>Chromadorea</taxon>
        <taxon>Rhabditida</taxon>
        <taxon>Rhabditina</taxon>
        <taxon>Diplogasteromorpha</taxon>
        <taxon>Diplogasteroidea</taxon>
        <taxon>Neodiplogasteridae</taxon>
        <taxon>Pristionchus</taxon>
    </lineage>
</organism>
<dbReference type="SUPFAM" id="SSF55729">
    <property type="entry name" value="Acyl-CoA N-acyltransferases (Nat)"/>
    <property type="match status" value="1"/>
</dbReference>
<accession>A0AAV5VG38</accession>
<name>A0AAV5VG38_9BILA</name>
<sequence length="244" mass="28018">ATMLARSFKRLGESAVRGFASSPRDPTAKYDFIPAEERDKGRIMDVTLNHFLPTEPHSVAFGIDKETGKELMDWIVSKSLNYPFSYSIVHKETGKTIGFRLMSVAHRDSTKVIKLFIFKIKFDNILSILAVMSAGMKEDIWKFHPEANKIVRRELTFVHKDHQRKGIAKHLLHVGIDFEKLRLDGYDGMVSEASSLANQTLLAKNGYKMLMESQRESYTWRDGRPIVFPDTTSSLQLYYLNLRK</sequence>
<feature type="non-terminal residue" evidence="1">
    <location>
        <position position="1"/>
    </location>
</feature>
<evidence type="ECO:0000313" key="2">
    <source>
        <dbReference type="Proteomes" id="UP001432322"/>
    </source>
</evidence>
<dbReference type="PANTHER" id="PTHR20905">
    <property type="entry name" value="N-ACETYLTRANSFERASE-RELATED"/>
    <property type="match status" value="1"/>
</dbReference>